<dbReference type="InterPro" id="IPR029058">
    <property type="entry name" value="AB_hydrolase_fold"/>
</dbReference>
<evidence type="ECO:0000313" key="3">
    <source>
        <dbReference type="Proteomes" id="UP001162802"/>
    </source>
</evidence>
<dbReference type="EMBL" id="JALHAT010000026">
    <property type="protein sequence ID" value="MCJ1961743.1"/>
    <property type="molecule type" value="Genomic_DNA"/>
</dbReference>
<name>A0ABT0AEW4_9SPHN</name>
<dbReference type="GO" id="GO:0016787">
    <property type="term" value="F:hydrolase activity"/>
    <property type="evidence" value="ECO:0007669"/>
    <property type="project" value="UniProtKB-KW"/>
</dbReference>
<evidence type="ECO:0000259" key="1">
    <source>
        <dbReference type="Pfam" id="PF12146"/>
    </source>
</evidence>
<feature type="domain" description="Serine aminopeptidase S33" evidence="1">
    <location>
        <begin position="49"/>
        <end position="305"/>
    </location>
</feature>
<organism evidence="2 3">
    <name type="scientific">Novosphingobium mangrovi</name>
    <name type="common">ex Hu et al. 2023</name>
    <dbReference type="NCBI Taxonomy" id="2930094"/>
    <lineage>
        <taxon>Bacteria</taxon>
        <taxon>Pseudomonadati</taxon>
        <taxon>Pseudomonadota</taxon>
        <taxon>Alphaproteobacteria</taxon>
        <taxon>Sphingomonadales</taxon>
        <taxon>Sphingomonadaceae</taxon>
        <taxon>Novosphingobium</taxon>
    </lineage>
</organism>
<dbReference type="Gene3D" id="3.40.50.1820">
    <property type="entry name" value="alpha/beta hydrolase"/>
    <property type="match status" value="1"/>
</dbReference>
<gene>
    <name evidence="2" type="ORF">MTR65_13690</name>
</gene>
<keyword evidence="3" id="KW-1185">Reference proteome</keyword>
<dbReference type="PANTHER" id="PTHR11614">
    <property type="entry name" value="PHOSPHOLIPASE-RELATED"/>
    <property type="match status" value="1"/>
</dbReference>
<dbReference type="Pfam" id="PF12146">
    <property type="entry name" value="Hydrolase_4"/>
    <property type="match status" value="1"/>
</dbReference>
<proteinExistence type="predicted"/>
<protein>
    <submittedName>
        <fullName evidence="2">Alpha/beta hydrolase</fullName>
    </submittedName>
</protein>
<keyword evidence="2" id="KW-0378">Hydrolase</keyword>
<dbReference type="SUPFAM" id="SSF53474">
    <property type="entry name" value="alpha/beta-Hydrolases"/>
    <property type="match status" value="1"/>
</dbReference>
<dbReference type="InterPro" id="IPR051044">
    <property type="entry name" value="MAG_DAG_Lipase"/>
</dbReference>
<sequence>MSHSIDATDAAARVRRAVPADARESRWTAADGWEIRVLQIPARGTSWRRRGAILFMPGRGDCYEKWLESLNDWADSGWSVTSADWRGQGLSGRLGSDATTGHIDDFATWLADYAGIWTEFVASQPGPHVAIGHSMGGNLVLRAVAEKRIAPAAVVLSAPMLGLHPTWAPNALLAPVAQAICKLRGETARAWSGSERPELVKRARQHLLTHDAARYADEQWWYQERPGLVMGPASWGWIRAAIASIRALERRGVLEKVRVPVQILATRRDGLVSWPAIRSAAGRLPAGELVAYDEGCAHEILREADPVRAHALAEIEAFLDRVAPARG</sequence>
<reference evidence="2" key="1">
    <citation type="submission" date="2022-03" db="EMBL/GenBank/DDBJ databases">
        <title>Identification of a novel bacterium isolated from mangrove sediments.</title>
        <authorList>
            <person name="Pan X."/>
        </authorList>
    </citation>
    <scope>NUCLEOTIDE SEQUENCE</scope>
    <source>
        <strain evidence="2">B2637</strain>
    </source>
</reference>
<evidence type="ECO:0000313" key="2">
    <source>
        <dbReference type="EMBL" id="MCJ1961743.1"/>
    </source>
</evidence>
<comment type="caution">
    <text evidence="2">The sequence shown here is derived from an EMBL/GenBank/DDBJ whole genome shotgun (WGS) entry which is preliminary data.</text>
</comment>
<accession>A0ABT0AEW4</accession>
<dbReference type="InterPro" id="IPR022742">
    <property type="entry name" value="Hydrolase_4"/>
</dbReference>
<dbReference type="Proteomes" id="UP001162802">
    <property type="component" value="Unassembled WGS sequence"/>
</dbReference>